<sequence>MSTSDKIVKVEHLISKRTFKPIALRFWAPLTYPTVVSEFRFDEGCNRGSQSLRRKPQRRYKQQVAPYVGTPIQQSKSFPLKGEHDE</sequence>
<accession>A0A072UCM0</accession>
<keyword evidence="4" id="KW-1185">Reference proteome</keyword>
<protein>
    <submittedName>
        <fullName evidence="2 3">Uncharacterized protein</fullName>
    </submittedName>
</protein>
<evidence type="ECO:0000313" key="4">
    <source>
        <dbReference type="Proteomes" id="UP000002051"/>
    </source>
</evidence>
<evidence type="ECO:0000313" key="3">
    <source>
        <dbReference type="EnsemblPlants" id="KEH27534"/>
    </source>
</evidence>
<organism evidence="2 4">
    <name type="scientific">Medicago truncatula</name>
    <name type="common">Barrel medic</name>
    <name type="synonym">Medicago tribuloides</name>
    <dbReference type="NCBI Taxonomy" id="3880"/>
    <lineage>
        <taxon>Eukaryota</taxon>
        <taxon>Viridiplantae</taxon>
        <taxon>Streptophyta</taxon>
        <taxon>Embryophyta</taxon>
        <taxon>Tracheophyta</taxon>
        <taxon>Spermatophyta</taxon>
        <taxon>Magnoliopsida</taxon>
        <taxon>eudicotyledons</taxon>
        <taxon>Gunneridae</taxon>
        <taxon>Pentapetalae</taxon>
        <taxon>rosids</taxon>
        <taxon>fabids</taxon>
        <taxon>Fabales</taxon>
        <taxon>Fabaceae</taxon>
        <taxon>Papilionoideae</taxon>
        <taxon>50 kb inversion clade</taxon>
        <taxon>NPAAA clade</taxon>
        <taxon>Hologalegina</taxon>
        <taxon>IRL clade</taxon>
        <taxon>Trifolieae</taxon>
        <taxon>Medicago</taxon>
    </lineage>
</organism>
<feature type="region of interest" description="Disordered" evidence="1">
    <location>
        <begin position="46"/>
        <end position="86"/>
    </location>
</feature>
<dbReference type="Proteomes" id="UP000002051">
    <property type="component" value="Chromosome 5"/>
</dbReference>
<proteinExistence type="predicted"/>
<dbReference type="EMBL" id="CM001221">
    <property type="protein sequence ID" value="KEH27534.1"/>
    <property type="molecule type" value="Genomic_DNA"/>
</dbReference>
<reference evidence="2 4" key="1">
    <citation type="journal article" date="2011" name="Nature">
        <title>The Medicago genome provides insight into the evolution of rhizobial symbioses.</title>
        <authorList>
            <person name="Young N.D."/>
            <person name="Debelle F."/>
            <person name="Oldroyd G.E."/>
            <person name="Geurts R."/>
            <person name="Cannon S.B."/>
            <person name="Udvardi M.K."/>
            <person name="Benedito V.A."/>
            <person name="Mayer K.F."/>
            <person name="Gouzy J."/>
            <person name="Schoof H."/>
            <person name="Van de Peer Y."/>
            <person name="Proost S."/>
            <person name="Cook D.R."/>
            <person name="Meyers B.C."/>
            <person name="Spannagl M."/>
            <person name="Cheung F."/>
            <person name="De Mita S."/>
            <person name="Krishnakumar V."/>
            <person name="Gundlach H."/>
            <person name="Zhou S."/>
            <person name="Mudge J."/>
            <person name="Bharti A.K."/>
            <person name="Murray J.D."/>
            <person name="Naoumkina M.A."/>
            <person name="Rosen B."/>
            <person name="Silverstein K.A."/>
            <person name="Tang H."/>
            <person name="Rombauts S."/>
            <person name="Zhao P.X."/>
            <person name="Zhou P."/>
            <person name="Barbe V."/>
            <person name="Bardou P."/>
            <person name="Bechner M."/>
            <person name="Bellec A."/>
            <person name="Berger A."/>
            <person name="Berges H."/>
            <person name="Bidwell S."/>
            <person name="Bisseling T."/>
            <person name="Choisne N."/>
            <person name="Couloux A."/>
            <person name="Denny R."/>
            <person name="Deshpande S."/>
            <person name="Dai X."/>
            <person name="Doyle J.J."/>
            <person name="Dudez A.M."/>
            <person name="Farmer A.D."/>
            <person name="Fouteau S."/>
            <person name="Franken C."/>
            <person name="Gibelin C."/>
            <person name="Gish J."/>
            <person name="Goldstein S."/>
            <person name="Gonzalez A.J."/>
            <person name="Green P.J."/>
            <person name="Hallab A."/>
            <person name="Hartog M."/>
            <person name="Hua A."/>
            <person name="Humphray S.J."/>
            <person name="Jeong D.H."/>
            <person name="Jing Y."/>
            <person name="Jocker A."/>
            <person name="Kenton S.M."/>
            <person name="Kim D.J."/>
            <person name="Klee K."/>
            <person name="Lai H."/>
            <person name="Lang C."/>
            <person name="Lin S."/>
            <person name="Macmil S.L."/>
            <person name="Magdelenat G."/>
            <person name="Matthews L."/>
            <person name="McCorrison J."/>
            <person name="Monaghan E.L."/>
            <person name="Mun J.H."/>
            <person name="Najar F.Z."/>
            <person name="Nicholson C."/>
            <person name="Noirot C."/>
            <person name="O'Bleness M."/>
            <person name="Paule C.R."/>
            <person name="Poulain J."/>
            <person name="Prion F."/>
            <person name="Qin B."/>
            <person name="Qu C."/>
            <person name="Retzel E.F."/>
            <person name="Riddle C."/>
            <person name="Sallet E."/>
            <person name="Samain S."/>
            <person name="Samson N."/>
            <person name="Sanders I."/>
            <person name="Saurat O."/>
            <person name="Scarpelli C."/>
            <person name="Schiex T."/>
            <person name="Segurens B."/>
            <person name="Severin A.J."/>
            <person name="Sherrier D.J."/>
            <person name="Shi R."/>
            <person name="Sims S."/>
            <person name="Singer S.R."/>
            <person name="Sinharoy S."/>
            <person name="Sterck L."/>
            <person name="Viollet A."/>
            <person name="Wang B.B."/>
            <person name="Wang K."/>
            <person name="Wang M."/>
            <person name="Wang X."/>
            <person name="Warfsmann J."/>
            <person name="Weissenbach J."/>
            <person name="White D.D."/>
            <person name="White J.D."/>
            <person name="Wiley G.B."/>
            <person name="Wincker P."/>
            <person name="Xing Y."/>
            <person name="Yang L."/>
            <person name="Yao Z."/>
            <person name="Ying F."/>
            <person name="Zhai J."/>
            <person name="Zhou L."/>
            <person name="Zuber A."/>
            <person name="Denarie J."/>
            <person name="Dixon R.A."/>
            <person name="May G.D."/>
            <person name="Schwartz D.C."/>
            <person name="Rogers J."/>
            <person name="Quetier F."/>
            <person name="Town C.D."/>
            <person name="Roe B.A."/>
        </authorList>
    </citation>
    <scope>NUCLEOTIDE SEQUENCE [LARGE SCALE GENOMIC DNA]</scope>
    <source>
        <strain evidence="2">A17</strain>
        <strain evidence="3 4">cv. Jemalong A17</strain>
    </source>
</reference>
<gene>
    <name evidence="2" type="ordered locus">MTR_5g017665</name>
</gene>
<dbReference type="AlphaFoldDB" id="A0A072UCM0"/>
<dbReference type="EnsemblPlants" id="KEH27534">
    <property type="protein sequence ID" value="KEH27534"/>
    <property type="gene ID" value="MTR_5g017665"/>
</dbReference>
<evidence type="ECO:0000256" key="1">
    <source>
        <dbReference type="SAM" id="MobiDB-lite"/>
    </source>
</evidence>
<evidence type="ECO:0000313" key="2">
    <source>
        <dbReference type="EMBL" id="KEH27534.1"/>
    </source>
</evidence>
<reference evidence="2 4" key="2">
    <citation type="journal article" date="2014" name="BMC Genomics">
        <title>An improved genome release (version Mt4.0) for the model legume Medicago truncatula.</title>
        <authorList>
            <person name="Tang H."/>
            <person name="Krishnakumar V."/>
            <person name="Bidwell S."/>
            <person name="Rosen B."/>
            <person name="Chan A."/>
            <person name="Zhou S."/>
            <person name="Gentzbittel L."/>
            <person name="Childs K.L."/>
            <person name="Yandell M."/>
            <person name="Gundlach H."/>
            <person name="Mayer K.F."/>
            <person name="Schwartz D.C."/>
            <person name="Town C.D."/>
        </authorList>
    </citation>
    <scope>GENOME REANNOTATION</scope>
    <source>
        <strain evidence="2">A17</strain>
        <strain evidence="3 4">cv. Jemalong A17</strain>
    </source>
</reference>
<name>A0A072UCM0_MEDTR</name>
<feature type="compositionally biased region" description="Basic residues" evidence="1">
    <location>
        <begin position="52"/>
        <end position="61"/>
    </location>
</feature>
<dbReference type="HOGENOM" id="CLU_2501337_0_0_1"/>
<reference evidence="3" key="3">
    <citation type="submission" date="2015-04" db="UniProtKB">
        <authorList>
            <consortium name="EnsemblPlants"/>
        </authorList>
    </citation>
    <scope>IDENTIFICATION</scope>
    <source>
        <strain evidence="3">cv. Jemalong A17</strain>
    </source>
</reference>